<evidence type="ECO:0000313" key="2">
    <source>
        <dbReference type="EMBL" id="MBW4710748.1"/>
    </source>
</evidence>
<keyword evidence="1" id="KW-0175">Coiled coil</keyword>
<gene>
    <name evidence="2" type="ORF">KX928_23405</name>
</gene>
<comment type="caution">
    <text evidence="2">The sequence shown here is derived from an EMBL/GenBank/DDBJ whole genome shotgun (WGS) entry which is preliminary data.</text>
</comment>
<evidence type="ECO:0000313" key="3">
    <source>
        <dbReference type="Proteomes" id="UP001138661"/>
    </source>
</evidence>
<proteinExistence type="predicted"/>
<organism evidence="2 3">
    <name type="scientific">Roseobacter insulae</name>
    <dbReference type="NCBI Taxonomy" id="2859783"/>
    <lineage>
        <taxon>Bacteria</taxon>
        <taxon>Pseudomonadati</taxon>
        <taxon>Pseudomonadota</taxon>
        <taxon>Alphaproteobacteria</taxon>
        <taxon>Rhodobacterales</taxon>
        <taxon>Roseobacteraceae</taxon>
        <taxon>Roseobacter</taxon>
    </lineage>
</organism>
<protein>
    <submittedName>
        <fullName evidence="2">Uncharacterized protein</fullName>
    </submittedName>
</protein>
<feature type="coiled-coil region" evidence="1">
    <location>
        <begin position="27"/>
        <end position="54"/>
    </location>
</feature>
<accession>A0A9X1G021</accession>
<reference evidence="2" key="1">
    <citation type="submission" date="2021-07" db="EMBL/GenBank/DDBJ databases">
        <title>Roseobacter insulae sp. nov., isolated from a tidal flat.</title>
        <authorList>
            <person name="Park S."/>
            <person name="Yoon J.-H."/>
        </authorList>
    </citation>
    <scope>NUCLEOTIDE SEQUENCE</scope>
    <source>
        <strain evidence="2">YSTF-M11</strain>
    </source>
</reference>
<keyword evidence="3" id="KW-1185">Reference proteome</keyword>
<dbReference type="AlphaFoldDB" id="A0A9X1G021"/>
<dbReference type="RefSeq" id="WP_219507874.1">
    <property type="nucleotide sequence ID" value="NZ_JAHXDN010000010.1"/>
</dbReference>
<evidence type="ECO:0000256" key="1">
    <source>
        <dbReference type="SAM" id="Coils"/>
    </source>
</evidence>
<dbReference type="EMBL" id="JAHXDN010000010">
    <property type="protein sequence ID" value="MBW4710748.1"/>
    <property type="molecule type" value="Genomic_DNA"/>
</dbReference>
<sequence length="103" mass="10840">MTRYALIGALLAVIGLGAVVYFQRATVDGLRTEKARLEGNVQTLADSAAQAREAQAVAEAYRQGAEQASAVLSRQVETILTTDYGGCADAEIDPALLLDLSGR</sequence>
<dbReference type="Proteomes" id="UP001138661">
    <property type="component" value="Unassembled WGS sequence"/>
</dbReference>
<name>A0A9X1G021_9RHOB</name>